<evidence type="ECO:0000256" key="9">
    <source>
        <dbReference type="RuleBase" id="RU361240"/>
    </source>
</evidence>
<dbReference type="Gene3D" id="3.40.630.10">
    <property type="entry name" value="Zn peptidases"/>
    <property type="match status" value="1"/>
</dbReference>
<dbReference type="RefSeq" id="XP_001731598.1">
    <property type="nucleotide sequence ID" value="XM_001731546.1"/>
</dbReference>
<comment type="similarity">
    <text evidence="8">Belongs to the peptidase M28 family. M28E subfamily.</text>
</comment>
<dbReference type="GO" id="GO:0006508">
    <property type="term" value="P:proteolysis"/>
    <property type="evidence" value="ECO:0007669"/>
    <property type="project" value="UniProtKB-KW"/>
</dbReference>
<keyword evidence="12" id="KW-1185">Reference proteome</keyword>
<feature type="domain" description="Peptidase M28" evidence="10">
    <location>
        <begin position="94"/>
        <end position="283"/>
    </location>
</feature>
<dbReference type="Proteomes" id="UP000008837">
    <property type="component" value="Unassembled WGS sequence"/>
</dbReference>
<keyword evidence="2" id="KW-0031">Aminopeptidase</keyword>
<dbReference type="EC" id="3.4.-.-" evidence="9"/>
<keyword evidence="6 9" id="KW-0378">Hydrolase</keyword>
<dbReference type="GO" id="GO:0046872">
    <property type="term" value="F:metal ion binding"/>
    <property type="evidence" value="ECO:0007669"/>
    <property type="project" value="UniProtKB-KW"/>
</dbReference>
<protein>
    <recommendedName>
        <fullName evidence="9">Peptide hydrolase</fullName>
        <ecNumber evidence="9">3.4.-.-</ecNumber>
    </recommendedName>
</protein>
<evidence type="ECO:0000256" key="4">
    <source>
        <dbReference type="ARBA" id="ARBA00022723"/>
    </source>
</evidence>
<organism evidence="11 12">
    <name type="scientific">Malassezia globosa (strain ATCC MYA-4612 / CBS 7966)</name>
    <name type="common">Dandruff-associated fungus</name>
    <dbReference type="NCBI Taxonomy" id="425265"/>
    <lineage>
        <taxon>Eukaryota</taxon>
        <taxon>Fungi</taxon>
        <taxon>Dikarya</taxon>
        <taxon>Basidiomycota</taxon>
        <taxon>Ustilaginomycotina</taxon>
        <taxon>Malasseziomycetes</taxon>
        <taxon>Malasseziales</taxon>
        <taxon>Malasseziaceae</taxon>
        <taxon>Malassezia</taxon>
    </lineage>
</organism>
<reference evidence="11 12" key="1">
    <citation type="journal article" date="2007" name="Proc. Natl. Acad. Sci. U.S.A.">
        <title>Dandruff-associated Malassezia genomes reveal convergent and divergent virulence traits shared with plant and human fungal pathogens.</title>
        <authorList>
            <person name="Xu J."/>
            <person name="Saunders C.W."/>
            <person name="Hu P."/>
            <person name="Grant R.A."/>
            <person name="Boekhout T."/>
            <person name="Kuramae E.E."/>
            <person name="Kronstad J.W."/>
            <person name="Deangelis Y.M."/>
            <person name="Reeder N.L."/>
            <person name="Johnstone K.R."/>
            <person name="Leland M."/>
            <person name="Fieno A.M."/>
            <person name="Begley W.M."/>
            <person name="Sun Y."/>
            <person name="Lacey M.P."/>
            <person name="Chaudhary T."/>
            <person name="Keough T."/>
            <person name="Chu L."/>
            <person name="Sears R."/>
            <person name="Yuan B."/>
            <person name="Dawson T.L.Jr."/>
        </authorList>
    </citation>
    <scope>NUCLEOTIDE SEQUENCE [LARGE SCALE GENOMIC DNA]</scope>
    <source>
        <strain evidence="12">ATCC MYA-4612 / CBS 7966</strain>
    </source>
</reference>
<dbReference type="PROSITE" id="PS00018">
    <property type="entry name" value="EF_HAND_1"/>
    <property type="match status" value="1"/>
</dbReference>
<dbReference type="GeneID" id="5855904"/>
<dbReference type="InParanoid" id="A8PVH3"/>
<dbReference type="PANTHER" id="PTHR12147">
    <property type="entry name" value="METALLOPEPTIDASE M28 FAMILY MEMBER"/>
    <property type="match status" value="1"/>
</dbReference>
<keyword evidence="7 9" id="KW-0862">Zinc</keyword>
<evidence type="ECO:0000256" key="7">
    <source>
        <dbReference type="ARBA" id="ARBA00022833"/>
    </source>
</evidence>
<dbReference type="STRING" id="425265.A8PVH3"/>
<dbReference type="OMA" id="YEESTCG"/>
<comment type="cofactor">
    <cofactor evidence="1">
        <name>Zn(2+)</name>
        <dbReference type="ChEBI" id="CHEBI:29105"/>
    </cofactor>
</comment>
<evidence type="ECO:0000313" key="11">
    <source>
        <dbReference type="EMBL" id="EDP44384.1"/>
    </source>
</evidence>
<feature type="chain" id="PRO_5005122026" description="Peptide hydrolase" evidence="9">
    <location>
        <begin position="22"/>
        <end position="312"/>
    </location>
</feature>
<gene>
    <name evidence="11" type="ORF">MGL_0866</name>
</gene>
<name>A8PVH3_MALGO</name>
<evidence type="ECO:0000256" key="1">
    <source>
        <dbReference type="ARBA" id="ARBA00001947"/>
    </source>
</evidence>
<accession>A8PVH3</accession>
<dbReference type="KEGG" id="mgl:MGL_0866"/>
<evidence type="ECO:0000313" key="12">
    <source>
        <dbReference type="Proteomes" id="UP000008837"/>
    </source>
</evidence>
<dbReference type="PANTHER" id="PTHR12147:SF56">
    <property type="entry name" value="AMINOPEPTIDASE YDR415C-RELATED"/>
    <property type="match status" value="1"/>
</dbReference>
<keyword evidence="5 9" id="KW-0732">Signal</keyword>
<evidence type="ECO:0000256" key="8">
    <source>
        <dbReference type="ARBA" id="ARBA00043962"/>
    </source>
</evidence>
<dbReference type="InterPro" id="IPR018247">
    <property type="entry name" value="EF_Hand_1_Ca_BS"/>
</dbReference>
<dbReference type="EMBL" id="AAYY01000003">
    <property type="protein sequence ID" value="EDP44384.1"/>
    <property type="molecule type" value="Genomic_DNA"/>
</dbReference>
<dbReference type="InterPro" id="IPR007484">
    <property type="entry name" value="Peptidase_M28"/>
</dbReference>
<dbReference type="GO" id="GO:0008235">
    <property type="term" value="F:metalloexopeptidase activity"/>
    <property type="evidence" value="ECO:0007669"/>
    <property type="project" value="InterPro"/>
</dbReference>
<dbReference type="VEuPathDB" id="FungiDB:MGL_0866"/>
<sequence>MRCGCMGALALLACVASFVVAQPLVQQPYTSPSFIHTVDDNLKHVRALSSWDKRVLERVLSQKWLQGKVESLARRLTANTNVRAFQHSWPQSSIILHIKGTNSTLTRERGITILGAHQDSVNFLPVFAAPGADDDGSGTVTLLEILRALGKAGWAPESDVEFHWYSAEEGGLLGSQAVTDEYIRQGVRVNAVLQMDMTAFVKEGTRERIGLADDFVSPSLTSCIERIASHYLHIPVARTLLEYGASDHASWTRVGQPSAFVIEAPFEDCNLQRIHTSRDIYDASGFSFPHLLQFVRLGMAYLVELADWVPQS</sequence>
<proteinExistence type="inferred from homology"/>
<evidence type="ECO:0000259" key="10">
    <source>
        <dbReference type="Pfam" id="PF04389"/>
    </source>
</evidence>
<comment type="caution">
    <text evidence="11">The sequence shown here is derived from an EMBL/GenBank/DDBJ whole genome shotgun (WGS) entry which is preliminary data.</text>
</comment>
<keyword evidence="4 9" id="KW-0479">Metal-binding</keyword>
<feature type="signal peptide" evidence="9">
    <location>
        <begin position="1"/>
        <end position="21"/>
    </location>
</feature>
<evidence type="ECO:0000256" key="6">
    <source>
        <dbReference type="ARBA" id="ARBA00022801"/>
    </source>
</evidence>
<dbReference type="InterPro" id="IPR045175">
    <property type="entry name" value="M28_fam"/>
</dbReference>
<dbReference type="Pfam" id="PF04389">
    <property type="entry name" value="Peptidase_M28"/>
    <property type="match status" value="1"/>
</dbReference>
<evidence type="ECO:0000256" key="2">
    <source>
        <dbReference type="ARBA" id="ARBA00022438"/>
    </source>
</evidence>
<evidence type="ECO:0000256" key="3">
    <source>
        <dbReference type="ARBA" id="ARBA00022670"/>
    </source>
</evidence>
<dbReference type="OrthoDB" id="2214at2759"/>
<dbReference type="GO" id="GO:0004177">
    <property type="term" value="F:aminopeptidase activity"/>
    <property type="evidence" value="ECO:0007669"/>
    <property type="project" value="UniProtKB-KW"/>
</dbReference>
<evidence type="ECO:0000256" key="5">
    <source>
        <dbReference type="ARBA" id="ARBA00022729"/>
    </source>
</evidence>
<keyword evidence="3 9" id="KW-0645">Protease</keyword>
<dbReference type="SUPFAM" id="SSF53187">
    <property type="entry name" value="Zn-dependent exopeptidases"/>
    <property type="match status" value="1"/>
</dbReference>
<dbReference type="AlphaFoldDB" id="A8PVH3"/>